<gene>
    <name evidence="1" type="ordered locus">Cycma_0278</name>
</gene>
<sequence length="102" mass="11638">MYNLQEITAKILNTPPYQLPPVIHTGGVYQVDLKYKGISFHKVSPQLEDCMSGYFDFIVRVNDKKRFRSNDFDKVPVKMGSNIPVSYQPESIVNVIEEVTNG</sequence>
<organism evidence="1 2">
    <name type="scientific">Cyclobacterium marinum (strain ATCC 25205 / DSM 745 / LMG 13164 / NCIMB 1802)</name>
    <name type="common">Flectobacillus marinus</name>
    <dbReference type="NCBI Taxonomy" id="880070"/>
    <lineage>
        <taxon>Bacteria</taxon>
        <taxon>Pseudomonadati</taxon>
        <taxon>Bacteroidota</taxon>
        <taxon>Cytophagia</taxon>
        <taxon>Cytophagales</taxon>
        <taxon>Cyclobacteriaceae</taxon>
        <taxon>Cyclobacterium</taxon>
    </lineage>
</organism>
<dbReference type="Proteomes" id="UP000001635">
    <property type="component" value="Chromosome"/>
</dbReference>
<dbReference type="STRING" id="880070.Cycma_0278"/>
<protein>
    <submittedName>
        <fullName evidence="1">Uncharacterized protein</fullName>
    </submittedName>
</protein>
<dbReference type="OrthoDB" id="840406at2"/>
<name>G0J3B8_CYCMS</name>
<dbReference type="EMBL" id="CP002955">
    <property type="protein sequence ID" value="AEL24059.1"/>
    <property type="molecule type" value="Genomic_DNA"/>
</dbReference>
<dbReference type="HOGENOM" id="CLU_2272733_0_0_10"/>
<accession>G0J3B8</accession>
<proteinExistence type="predicted"/>
<keyword evidence="2" id="KW-1185">Reference proteome</keyword>
<dbReference type="RefSeq" id="WP_014018358.1">
    <property type="nucleotide sequence ID" value="NC_015914.1"/>
</dbReference>
<reference evidence="2" key="1">
    <citation type="submission" date="2011-07" db="EMBL/GenBank/DDBJ databases">
        <title>The complete genome of Cyclobacterium marinum DSM 745.</title>
        <authorList>
            <person name="Lucas S."/>
            <person name="Han J."/>
            <person name="Lapidus A."/>
            <person name="Bruce D."/>
            <person name="Goodwin L."/>
            <person name="Pitluck S."/>
            <person name="Peters L."/>
            <person name="Kyrpides N."/>
            <person name="Mavromatis K."/>
            <person name="Ivanova N."/>
            <person name="Ovchinnikova G."/>
            <person name="Chertkov O."/>
            <person name="Detter J.C."/>
            <person name="Tapia R."/>
            <person name="Han C."/>
            <person name="Land M."/>
            <person name="Hauser L."/>
            <person name="Markowitz V."/>
            <person name="Cheng J.-F."/>
            <person name="Hugenholtz P."/>
            <person name="Woyke T."/>
            <person name="Wu D."/>
            <person name="Tindall B."/>
            <person name="Schuetze A."/>
            <person name="Brambilla E."/>
            <person name="Klenk H.-P."/>
            <person name="Eisen J.A."/>
        </authorList>
    </citation>
    <scope>NUCLEOTIDE SEQUENCE [LARGE SCALE GENOMIC DNA]</scope>
    <source>
        <strain evidence="2">ATCC 25205 / DSM 745 / LMG 13164 / NCIMB 1802</strain>
    </source>
</reference>
<dbReference type="AlphaFoldDB" id="G0J3B8"/>
<evidence type="ECO:0000313" key="1">
    <source>
        <dbReference type="EMBL" id="AEL24059.1"/>
    </source>
</evidence>
<evidence type="ECO:0000313" key="2">
    <source>
        <dbReference type="Proteomes" id="UP000001635"/>
    </source>
</evidence>
<dbReference type="KEGG" id="cmr:Cycma_0278"/>